<proteinExistence type="predicted"/>
<reference evidence="1 2" key="1">
    <citation type="submission" date="2019-05" db="EMBL/GenBank/DDBJ databases">
        <title>Another draft genome of Portunus trituberculatus and its Hox gene families provides insights of decapod evolution.</title>
        <authorList>
            <person name="Jeong J.-H."/>
            <person name="Song I."/>
            <person name="Kim S."/>
            <person name="Choi T."/>
            <person name="Kim D."/>
            <person name="Ryu S."/>
            <person name="Kim W."/>
        </authorList>
    </citation>
    <scope>NUCLEOTIDE SEQUENCE [LARGE SCALE GENOMIC DNA]</scope>
    <source>
        <tissue evidence="1">Muscle</tissue>
    </source>
</reference>
<evidence type="ECO:0000313" key="2">
    <source>
        <dbReference type="Proteomes" id="UP000324222"/>
    </source>
</evidence>
<organism evidence="1 2">
    <name type="scientific">Portunus trituberculatus</name>
    <name type="common">Swimming crab</name>
    <name type="synonym">Neptunus trituberculatus</name>
    <dbReference type="NCBI Taxonomy" id="210409"/>
    <lineage>
        <taxon>Eukaryota</taxon>
        <taxon>Metazoa</taxon>
        <taxon>Ecdysozoa</taxon>
        <taxon>Arthropoda</taxon>
        <taxon>Crustacea</taxon>
        <taxon>Multicrustacea</taxon>
        <taxon>Malacostraca</taxon>
        <taxon>Eumalacostraca</taxon>
        <taxon>Eucarida</taxon>
        <taxon>Decapoda</taxon>
        <taxon>Pleocyemata</taxon>
        <taxon>Brachyura</taxon>
        <taxon>Eubrachyura</taxon>
        <taxon>Portunoidea</taxon>
        <taxon>Portunidae</taxon>
        <taxon>Portuninae</taxon>
        <taxon>Portunus</taxon>
    </lineage>
</organism>
<protein>
    <submittedName>
        <fullName evidence="1">Uncharacterized protein</fullName>
    </submittedName>
</protein>
<accession>A0A5B7FC84</accession>
<dbReference type="Proteomes" id="UP000324222">
    <property type="component" value="Unassembled WGS sequence"/>
</dbReference>
<dbReference type="EMBL" id="VSRR010006634">
    <property type="protein sequence ID" value="MPC45230.1"/>
    <property type="molecule type" value="Genomic_DNA"/>
</dbReference>
<sequence>MSRDTIASRIKSCRTLIVSCARGGSAGSVTYHCLNMRLIVYADWFCSLKLKRRPMEKKKKIISTNHDGP</sequence>
<name>A0A5B7FC84_PORTR</name>
<evidence type="ECO:0000313" key="1">
    <source>
        <dbReference type="EMBL" id="MPC45230.1"/>
    </source>
</evidence>
<gene>
    <name evidence="1" type="ORF">E2C01_038923</name>
</gene>
<dbReference type="AlphaFoldDB" id="A0A5B7FC84"/>
<comment type="caution">
    <text evidence="1">The sequence shown here is derived from an EMBL/GenBank/DDBJ whole genome shotgun (WGS) entry which is preliminary data.</text>
</comment>
<keyword evidence="2" id="KW-1185">Reference proteome</keyword>